<evidence type="ECO:0008006" key="3">
    <source>
        <dbReference type="Google" id="ProtNLM"/>
    </source>
</evidence>
<reference evidence="1 2" key="1">
    <citation type="submission" date="2017-08" db="EMBL/GenBank/DDBJ databases">
        <title>Complete Genome Sequence of Streptomyces formicae KY5, the formicamycin producer.</title>
        <authorList>
            <person name="Holmes N.A."/>
            <person name="Devine R."/>
            <person name="Qin Z."/>
            <person name="Seipke R.F."/>
            <person name="Wilkinson B."/>
            <person name="Hutchings M.I."/>
        </authorList>
    </citation>
    <scope>NUCLEOTIDE SEQUENCE [LARGE SCALE GENOMIC DNA]</scope>
    <source>
        <strain evidence="1 2">KY5</strain>
    </source>
</reference>
<evidence type="ECO:0000313" key="2">
    <source>
        <dbReference type="Proteomes" id="UP000221011"/>
    </source>
</evidence>
<gene>
    <name evidence="1" type="ORF">KY5_5011c</name>
</gene>
<dbReference type="Proteomes" id="UP000221011">
    <property type="component" value="Chromosome"/>
</dbReference>
<dbReference type="SUPFAM" id="SSF54909">
    <property type="entry name" value="Dimeric alpha+beta barrel"/>
    <property type="match status" value="1"/>
</dbReference>
<keyword evidence="2" id="KW-1185">Reference proteome</keyword>
<proteinExistence type="predicted"/>
<dbReference type="InterPro" id="IPR011008">
    <property type="entry name" value="Dimeric_a/b-barrel"/>
</dbReference>
<dbReference type="AlphaFoldDB" id="A0A291QE96"/>
<dbReference type="RefSeq" id="WP_098244395.1">
    <property type="nucleotide sequence ID" value="NZ_CP022685.1"/>
</dbReference>
<organism evidence="1 2">
    <name type="scientific">Streptomyces formicae</name>
    <dbReference type="NCBI Taxonomy" id="1616117"/>
    <lineage>
        <taxon>Bacteria</taxon>
        <taxon>Bacillati</taxon>
        <taxon>Actinomycetota</taxon>
        <taxon>Actinomycetes</taxon>
        <taxon>Kitasatosporales</taxon>
        <taxon>Streptomycetaceae</taxon>
        <taxon>Streptomyces</taxon>
    </lineage>
</organism>
<dbReference type="Gene3D" id="3.30.70.100">
    <property type="match status" value="2"/>
</dbReference>
<protein>
    <recommendedName>
        <fullName evidence="3">ABM domain-containing protein</fullName>
    </recommendedName>
</protein>
<name>A0A291QE96_9ACTN</name>
<sequence>MTHLLDLIHPDAGTVLISEWRTGTPERTRAAADAVVQEWAAAEAPPARLAQHLFVATDGTGLLHYAQWTSDEDHLAWARAYRTAVISRVDTLVPGIERPGLNRTRLHRSVVHDAEHSPGVFAITMTEAVEQTLENASTPATGLLATHLHLTADGGRAIVVSEWTDAAAHEAAIADAPGVRRYTLHHSLTGGRASSSPIRPPLPQ</sequence>
<accession>A0A291QE96</accession>
<evidence type="ECO:0000313" key="1">
    <source>
        <dbReference type="EMBL" id="ATL30029.1"/>
    </source>
</evidence>
<dbReference type="EMBL" id="CP022685">
    <property type="protein sequence ID" value="ATL30029.1"/>
    <property type="molecule type" value="Genomic_DNA"/>
</dbReference>
<dbReference type="KEGG" id="sfk:KY5_5011c"/>